<evidence type="ECO:0000313" key="13">
    <source>
        <dbReference type="Proteomes" id="UP001174909"/>
    </source>
</evidence>
<comment type="similarity">
    <text evidence="1">Belongs to the methyltransferase superfamily. NTM1 family.</text>
</comment>
<keyword evidence="2" id="KW-0489">Methyltransferase</keyword>
<reference evidence="12" key="1">
    <citation type="submission" date="2023-03" db="EMBL/GenBank/DDBJ databases">
        <authorList>
            <person name="Steffen K."/>
            <person name="Cardenas P."/>
        </authorList>
    </citation>
    <scope>NUCLEOTIDE SEQUENCE</scope>
</reference>
<evidence type="ECO:0000256" key="5">
    <source>
        <dbReference type="ARBA" id="ARBA00039112"/>
    </source>
</evidence>
<dbReference type="PANTHER" id="PTHR12753">
    <property type="entry name" value="AD-003 - RELATED"/>
    <property type="match status" value="1"/>
</dbReference>
<keyword evidence="3" id="KW-0808">Transferase</keyword>
<dbReference type="SUPFAM" id="SSF53335">
    <property type="entry name" value="S-adenosyl-L-methionine-dependent methyltransferases"/>
    <property type="match status" value="1"/>
</dbReference>
<evidence type="ECO:0000256" key="3">
    <source>
        <dbReference type="ARBA" id="ARBA00022679"/>
    </source>
</evidence>
<feature type="binding site" evidence="11">
    <location>
        <begin position="151"/>
        <end position="152"/>
    </location>
    <ligand>
        <name>S-adenosyl-L-methionine</name>
        <dbReference type="ChEBI" id="CHEBI:59789"/>
    </ligand>
</feature>
<dbReference type="EC" id="2.1.1.244" evidence="5"/>
<gene>
    <name evidence="12" type="ORF">GBAR_LOCUS20309</name>
</gene>
<feature type="binding site" evidence="11">
    <location>
        <position position="101"/>
    </location>
    <ligand>
        <name>S-adenosyl-L-methionine</name>
        <dbReference type="ChEBI" id="CHEBI:59789"/>
    </ligand>
</feature>
<proteinExistence type="inferred from homology"/>
<evidence type="ECO:0000256" key="8">
    <source>
        <dbReference type="ARBA" id="ARBA00047306"/>
    </source>
</evidence>
<comment type="catalytic activity">
    <reaction evidence="10">
        <text>N-terminal L-alanyl-L-prolyl-L-lysyl-[protein] + 3 S-adenosyl-L-methionine = N-terminal N,N,N-trimethyl-L-alanyl-L-prolyl-L-lysyl-[protein] + 3 S-adenosyl-L-homocysteine + 3 H(+)</text>
        <dbReference type="Rhea" id="RHEA:54712"/>
        <dbReference type="Rhea" id="RHEA-COMP:13785"/>
        <dbReference type="Rhea" id="RHEA-COMP:13971"/>
        <dbReference type="ChEBI" id="CHEBI:15378"/>
        <dbReference type="ChEBI" id="CHEBI:57856"/>
        <dbReference type="ChEBI" id="CHEBI:59789"/>
        <dbReference type="ChEBI" id="CHEBI:138057"/>
        <dbReference type="ChEBI" id="CHEBI:138315"/>
        <dbReference type="EC" id="2.1.1.244"/>
    </reaction>
</comment>
<evidence type="ECO:0000313" key="12">
    <source>
        <dbReference type="EMBL" id="CAI8036210.1"/>
    </source>
</evidence>
<name>A0AA35SU46_GEOBA</name>
<dbReference type="Proteomes" id="UP001174909">
    <property type="component" value="Unassembled WGS sequence"/>
</dbReference>
<feature type="binding site" evidence="11">
    <location>
        <position position="167"/>
    </location>
    <ligand>
        <name>S-adenosyl-L-methionine</name>
        <dbReference type="ChEBI" id="CHEBI:59789"/>
    </ligand>
</feature>
<evidence type="ECO:0000256" key="2">
    <source>
        <dbReference type="ARBA" id="ARBA00022603"/>
    </source>
</evidence>
<dbReference type="FunFam" id="3.40.50.150:FF:000025">
    <property type="entry name" value="N-terminal Xaa-Pro-Lys N-methyltransferase 1"/>
    <property type="match status" value="1"/>
</dbReference>
<evidence type="ECO:0000256" key="6">
    <source>
        <dbReference type="ARBA" id="ARBA00039449"/>
    </source>
</evidence>
<protein>
    <recommendedName>
        <fullName evidence="6">Alpha N-terminal protein methyltransferase 1</fullName>
        <ecNumber evidence="5">2.1.1.244</ecNumber>
    </recommendedName>
    <alternativeName>
        <fullName evidence="7">X-Pro-Lys N-terminal protein methyltransferase 1</fullName>
    </alternativeName>
</protein>
<organism evidence="12 13">
    <name type="scientific">Geodia barretti</name>
    <name type="common">Barrett's horny sponge</name>
    <dbReference type="NCBI Taxonomy" id="519541"/>
    <lineage>
        <taxon>Eukaryota</taxon>
        <taxon>Metazoa</taxon>
        <taxon>Porifera</taxon>
        <taxon>Demospongiae</taxon>
        <taxon>Heteroscleromorpha</taxon>
        <taxon>Tetractinellida</taxon>
        <taxon>Astrophorina</taxon>
        <taxon>Geodiidae</taxon>
        <taxon>Geodia</taxon>
    </lineage>
</organism>
<dbReference type="CDD" id="cd02440">
    <property type="entry name" value="AdoMet_MTases"/>
    <property type="match status" value="1"/>
</dbReference>
<evidence type="ECO:0000256" key="7">
    <source>
        <dbReference type="ARBA" id="ARBA00043129"/>
    </source>
</evidence>
<keyword evidence="4 11" id="KW-0949">S-adenosyl-L-methionine</keyword>
<evidence type="ECO:0000256" key="11">
    <source>
        <dbReference type="PIRSR" id="PIRSR016958-1"/>
    </source>
</evidence>
<evidence type="ECO:0000256" key="1">
    <source>
        <dbReference type="ARBA" id="ARBA00009059"/>
    </source>
</evidence>
<dbReference type="InterPro" id="IPR029063">
    <property type="entry name" value="SAM-dependent_MTases_sf"/>
</dbReference>
<feature type="binding site" evidence="11">
    <location>
        <position position="106"/>
    </location>
    <ligand>
        <name>S-adenosyl-L-methionine</name>
        <dbReference type="ChEBI" id="CHEBI:59789"/>
    </ligand>
</feature>
<dbReference type="Pfam" id="PF05891">
    <property type="entry name" value="Methyltransf_PK"/>
    <property type="match status" value="1"/>
</dbReference>
<dbReference type="GO" id="GO:0005737">
    <property type="term" value="C:cytoplasm"/>
    <property type="evidence" value="ECO:0007669"/>
    <property type="project" value="TreeGrafter"/>
</dbReference>
<dbReference type="GO" id="GO:0032259">
    <property type="term" value="P:methylation"/>
    <property type="evidence" value="ECO:0007669"/>
    <property type="project" value="UniProtKB-KW"/>
</dbReference>
<keyword evidence="13" id="KW-1185">Reference proteome</keyword>
<comment type="catalytic activity">
    <reaction evidence="9">
        <text>N-terminal L-prolyl-L-prolyl-L-lysyl-[protein] + 2 S-adenosyl-L-methionine = N-terminal N,N-dimethyl-L-prolyl-L-prolyl-L-lysyl-[protein] + 2 S-adenosyl-L-homocysteine + 2 H(+)</text>
        <dbReference type="Rhea" id="RHEA:54736"/>
        <dbReference type="Rhea" id="RHEA-COMP:13787"/>
        <dbReference type="Rhea" id="RHEA-COMP:13974"/>
        <dbReference type="ChEBI" id="CHEBI:15378"/>
        <dbReference type="ChEBI" id="CHEBI:57856"/>
        <dbReference type="ChEBI" id="CHEBI:59789"/>
        <dbReference type="ChEBI" id="CHEBI:138059"/>
        <dbReference type="ChEBI" id="CHEBI:138318"/>
        <dbReference type="EC" id="2.1.1.244"/>
    </reaction>
</comment>
<sequence length="257" mass="28571">MGGLCRAMAELVVATATGSQEEGLARKEGGEEENWEDEVNMGVFYTDAAKYWEGVPATVEGMLGGFGRHSTLDVNFSRKFLTPLIQGTSAVAAPNRALDCGSGIGRITKRLLLPLFSSVDMVEQNETFLQKSATYLGPAGDRVERKIAQGLQEFTPEKDRYDVIWCQWVLSHLSDDDLVMFLRCCAQALPRGSGVIVVKENIAVDDEDNFDENDSSVTRSLASYYRIFSEAGLTIIKQDIQRDWPKELFPVRLFALR</sequence>
<dbReference type="GO" id="GO:0071885">
    <property type="term" value="F:N-terminal protein N-methyltransferase activity"/>
    <property type="evidence" value="ECO:0007669"/>
    <property type="project" value="UniProtKB-EC"/>
</dbReference>
<evidence type="ECO:0000256" key="9">
    <source>
        <dbReference type="ARBA" id="ARBA00047885"/>
    </source>
</evidence>
<comment type="catalytic activity">
    <reaction evidence="8">
        <text>N-terminal L-seryl-L-prolyl-L-lysyl-[protein] + 3 S-adenosyl-L-methionine = N-terminal N,N,N-trimethyl-L-seryl-L-prolyl-L-lysyl-[protein] + 3 S-adenosyl-L-homocysteine + 3 H(+)</text>
        <dbReference type="Rhea" id="RHEA:54724"/>
        <dbReference type="Rhea" id="RHEA-COMP:13789"/>
        <dbReference type="Rhea" id="RHEA-COMP:13973"/>
        <dbReference type="ChEBI" id="CHEBI:15378"/>
        <dbReference type="ChEBI" id="CHEBI:57856"/>
        <dbReference type="ChEBI" id="CHEBI:59789"/>
        <dbReference type="ChEBI" id="CHEBI:138061"/>
        <dbReference type="ChEBI" id="CHEBI:138317"/>
        <dbReference type="EC" id="2.1.1.244"/>
    </reaction>
</comment>
<accession>A0AA35SU46</accession>
<dbReference type="EMBL" id="CASHTH010002851">
    <property type="protein sequence ID" value="CAI8036210.1"/>
    <property type="molecule type" value="Genomic_DNA"/>
</dbReference>
<dbReference type="PANTHER" id="PTHR12753:SF0">
    <property type="entry name" value="ALPHA N-TERMINAL PROTEIN METHYLTRANSFERASE 1"/>
    <property type="match status" value="1"/>
</dbReference>
<dbReference type="PIRSF" id="PIRSF016958">
    <property type="entry name" value="DUF858_MeTrfase_lik"/>
    <property type="match status" value="1"/>
</dbReference>
<evidence type="ECO:0000256" key="4">
    <source>
        <dbReference type="ARBA" id="ARBA00022691"/>
    </source>
</evidence>
<dbReference type="InterPro" id="IPR008576">
    <property type="entry name" value="MeTrfase_NTM1"/>
</dbReference>
<dbReference type="AlphaFoldDB" id="A0AA35SU46"/>
<dbReference type="Gene3D" id="3.40.50.150">
    <property type="entry name" value="Vaccinia Virus protein VP39"/>
    <property type="match status" value="1"/>
</dbReference>
<evidence type="ECO:0000256" key="10">
    <source>
        <dbReference type="ARBA" id="ARBA00048167"/>
    </source>
</evidence>
<comment type="caution">
    <text evidence="12">The sequence shown here is derived from an EMBL/GenBank/DDBJ whole genome shotgun (WGS) entry which is preliminary data.</text>
</comment>